<name>A0A438GES9_VITVI</name>
<accession>A0A438GES9</accession>
<evidence type="ECO:0000313" key="2">
    <source>
        <dbReference type="Proteomes" id="UP000288805"/>
    </source>
</evidence>
<gene>
    <name evidence="1" type="primary">TY3B-I_168</name>
    <name evidence="1" type="ORF">CK203_062027</name>
</gene>
<sequence>MDLLRKGLQHDPVAKSHIALAHEGKTKRFWVEDDLLYTKGRQLYMVKWGNIRTCLVCQQDKVEQRQPRGLLEPLPIAEHSWDSVTMDFIIGLPKSEDNDSIIVVVDRFSKYATFIAAPTDCTAEETTRLFLKHTKLFKLMGSEFHFSTSFHPQTDGKTERVNALLELYLRHFVSANQKDWAKLLDIA</sequence>
<dbReference type="PANTHER" id="PTHR45835">
    <property type="entry name" value="YALI0A06105P"/>
    <property type="match status" value="1"/>
</dbReference>
<protein>
    <submittedName>
        <fullName evidence="1">Transposon Ty3-I Gag-Pol polyprotein</fullName>
    </submittedName>
</protein>
<reference evidence="1 2" key="1">
    <citation type="journal article" date="2018" name="PLoS Genet.">
        <title>Population sequencing reveals clonal diversity and ancestral inbreeding in the grapevine cultivar Chardonnay.</title>
        <authorList>
            <person name="Roach M.J."/>
            <person name="Johnson D.L."/>
            <person name="Bohlmann J."/>
            <person name="van Vuuren H.J."/>
            <person name="Jones S.J."/>
            <person name="Pretorius I.S."/>
            <person name="Schmidt S.A."/>
            <person name="Borneman A.R."/>
        </authorList>
    </citation>
    <scope>NUCLEOTIDE SEQUENCE [LARGE SCALE GENOMIC DNA]</scope>
    <source>
        <strain evidence="2">cv. Chardonnay</strain>
        <tissue evidence="1">Leaf</tissue>
    </source>
</reference>
<organism evidence="1 2">
    <name type="scientific">Vitis vinifera</name>
    <name type="common">Grape</name>
    <dbReference type="NCBI Taxonomy" id="29760"/>
    <lineage>
        <taxon>Eukaryota</taxon>
        <taxon>Viridiplantae</taxon>
        <taxon>Streptophyta</taxon>
        <taxon>Embryophyta</taxon>
        <taxon>Tracheophyta</taxon>
        <taxon>Spermatophyta</taxon>
        <taxon>Magnoliopsida</taxon>
        <taxon>eudicotyledons</taxon>
        <taxon>Gunneridae</taxon>
        <taxon>Pentapetalae</taxon>
        <taxon>rosids</taxon>
        <taxon>Vitales</taxon>
        <taxon>Vitaceae</taxon>
        <taxon>Viteae</taxon>
        <taxon>Vitis</taxon>
    </lineage>
</organism>
<dbReference type="InterPro" id="IPR036397">
    <property type="entry name" value="RNaseH_sf"/>
</dbReference>
<dbReference type="PANTHER" id="PTHR45835:SF107">
    <property type="entry name" value="INTEGRASE CATALYTIC DOMAIN-CONTAINING PROTEIN"/>
    <property type="match status" value="1"/>
</dbReference>
<evidence type="ECO:0000313" key="1">
    <source>
        <dbReference type="EMBL" id="RVW70688.1"/>
    </source>
</evidence>
<dbReference type="AlphaFoldDB" id="A0A438GES9"/>
<dbReference type="Proteomes" id="UP000288805">
    <property type="component" value="Unassembled WGS sequence"/>
</dbReference>
<dbReference type="InterPro" id="IPR012337">
    <property type="entry name" value="RNaseH-like_sf"/>
</dbReference>
<proteinExistence type="predicted"/>
<dbReference type="Gene3D" id="3.30.420.10">
    <property type="entry name" value="Ribonuclease H-like superfamily/Ribonuclease H"/>
    <property type="match status" value="2"/>
</dbReference>
<dbReference type="GO" id="GO:0003676">
    <property type="term" value="F:nucleic acid binding"/>
    <property type="evidence" value="ECO:0007669"/>
    <property type="project" value="InterPro"/>
</dbReference>
<dbReference type="SUPFAM" id="SSF53098">
    <property type="entry name" value="Ribonuclease H-like"/>
    <property type="match status" value="1"/>
</dbReference>
<comment type="caution">
    <text evidence="1">The sequence shown here is derived from an EMBL/GenBank/DDBJ whole genome shotgun (WGS) entry which is preliminary data.</text>
</comment>
<dbReference type="EMBL" id="QGNW01000457">
    <property type="protein sequence ID" value="RVW70688.1"/>
    <property type="molecule type" value="Genomic_DNA"/>
</dbReference>